<gene>
    <name evidence="2" type="ORF">Acr_00g0014370</name>
</gene>
<evidence type="ECO:0000256" key="1">
    <source>
        <dbReference type="SAM" id="MobiDB-lite"/>
    </source>
</evidence>
<dbReference type="Proteomes" id="UP000585474">
    <property type="component" value="Unassembled WGS sequence"/>
</dbReference>
<dbReference type="AlphaFoldDB" id="A0A7J0DAW6"/>
<keyword evidence="3" id="KW-1185">Reference proteome</keyword>
<accession>A0A7J0DAW6</accession>
<protein>
    <submittedName>
        <fullName evidence="2">Uncharacterized protein</fullName>
    </submittedName>
</protein>
<dbReference type="EMBL" id="BJWL01000131">
    <property type="protein sequence ID" value="GFS30825.1"/>
    <property type="molecule type" value="Genomic_DNA"/>
</dbReference>
<comment type="caution">
    <text evidence="2">The sequence shown here is derived from an EMBL/GenBank/DDBJ whole genome shotgun (WGS) entry which is preliminary data.</text>
</comment>
<reference evidence="3" key="1">
    <citation type="submission" date="2019-07" db="EMBL/GenBank/DDBJ databases">
        <title>De Novo Assembly of kiwifruit Actinidia rufa.</title>
        <authorList>
            <person name="Sugita-Konishi S."/>
            <person name="Sato K."/>
            <person name="Mori E."/>
            <person name="Abe Y."/>
            <person name="Kisaki G."/>
            <person name="Hamano K."/>
            <person name="Suezawa K."/>
            <person name="Otani M."/>
            <person name="Fukuda T."/>
            <person name="Manabe T."/>
            <person name="Gomi K."/>
            <person name="Tabuchi M."/>
            <person name="Akimitsu K."/>
            <person name="Kataoka I."/>
        </authorList>
    </citation>
    <scope>NUCLEOTIDE SEQUENCE [LARGE SCALE GENOMIC DNA]</scope>
    <source>
        <strain evidence="3">cv. Fuchu</strain>
    </source>
</reference>
<organism evidence="2 3">
    <name type="scientific">Actinidia rufa</name>
    <dbReference type="NCBI Taxonomy" id="165716"/>
    <lineage>
        <taxon>Eukaryota</taxon>
        <taxon>Viridiplantae</taxon>
        <taxon>Streptophyta</taxon>
        <taxon>Embryophyta</taxon>
        <taxon>Tracheophyta</taxon>
        <taxon>Spermatophyta</taxon>
        <taxon>Magnoliopsida</taxon>
        <taxon>eudicotyledons</taxon>
        <taxon>Gunneridae</taxon>
        <taxon>Pentapetalae</taxon>
        <taxon>asterids</taxon>
        <taxon>Ericales</taxon>
        <taxon>Actinidiaceae</taxon>
        <taxon>Actinidia</taxon>
    </lineage>
</organism>
<sequence length="121" mass="13719">MLGSSLTGRSREMRDGEMTQQVNAKSIRDEMVQAQNVAKDLKGRVAKLKLKKQHAAERLIRMKEDHAAALKRLEKEMAKLRDKEALAKTLAVEEYKSFDDFKEAVEKATSTEINAMATLIR</sequence>
<evidence type="ECO:0000313" key="3">
    <source>
        <dbReference type="Proteomes" id="UP000585474"/>
    </source>
</evidence>
<name>A0A7J0DAW6_9ERIC</name>
<feature type="region of interest" description="Disordered" evidence="1">
    <location>
        <begin position="1"/>
        <end position="25"/>
    </location>
</feature>
<proteinExistence type="predicted"/>
<evidence type="ECO:0000313" key="2">
    <source>
        <dbReference type="EMBL" id="GFS30825.1"/>
    </source>
</evidence>